<evidence type="ECO:0000313" key="3">
    <source>
        <dbReference type="Proteomes" id="UP000541636"/>
    </source>
</evidence>
<name>A0A846ZKJ3_9GAMM</name>
<sequence>MLAAALLVSACSSGVKGSDATQVAKNFPVTVEAYKSGQFLLDGAVLSAMDLGSHFAYLRDQGQLPKRVLLKRSDKTKIHKKHLMAMARMELDYGFAVYYEKKGELMRLAITDKKDIPQLQQHEDGPPLPDRLKGQTARGGNHFPTGN</sequence>
<protein>
    <submittedName>
        <fullName evidence="2">Uncharacterized protein</fullName>
    </submittedName>
</protein>
<evidence type="ECO:0000256" key="1">
    <source>
        <dbReference type="SAM" id="MobiDB-lite"/>
    </source>
</evidence>
<reference evidence="2 3" key="1">
    <citation type="journal article" date="2017" name="Int. J. Syst. Evol. Microbiol.">
        <title>Oleiagrimonas citrea sp. nov., a marine bacterium isolated from tidal flat sediment and emended description of the genus Oleiagrimonas Fang et al. 2015 and Oleiagrimonas soli.</title>
        <authorList>
            <person name="Yang S.H."/>
            <person name="Seo H.S."/>
            <person name="Seong C.N."/>
            <person name="Kwon K.K."/>
        </authorList>
    </citation>
    <scope>NUCLEOTIDE SEQUENCE [LARGE SCALE GENOMIC DNA]</scope>
    <source>
        <strain evidence="2 3">MEBiC09124</strain>
    </source>
</reference>
<evidence type="ECO:0000313" key="2">
    <source>
        <dbReference type="EMBL" id="NKZ38825.1"/>
    </source>
</evidence>
<accession>A0A846ZKJ3</accession>
<dbReference type="EMBL" id="JAAZQD010000003">
    <property type="protein sequence ID" value="NKZ38825.1"/>
    <property type="molecule type" value="Genomic_DNA"/>
</dbReference>
<organism evidence="2 3">
    <name type="scientific">Oleiagrimonas citrea</name>
    <dbReference type="NCBI Taxonomy" id="1665687"/>
    <lineage>
        <taxon>Bacteria</taxon>
        <taxon>Pseudomonadati</taxon>
        <taxon>Pseudomonadota</taxon>
        <taxon>Gammaproteobacteria</taxon>
        <taxon>Lysobacterales</taxon>
        <taxon>Rhodanobacteraceae</taxon>
        <taxon>Oleiagrimonas</taxon>
    </lineage>
</organism>
<dbReference type="Proteomes" id="UP000541636">
    <property type="component" value="Unassembled WGS sequence"/>
</dbReference>
<keyword evidence="3" id="KW-1185">Reference proteome</keyword>
<feature type="region of interest" description="Disordered" evidence="1">
    <location>
        <begin position="117"/>
        <end position="147"/>
    </location>
</feature>
<feature type="compositionally biased region" description="Basic and acidic residues" evidence="1">
    <location>
        <begin position="117"/>
        <end position="133"/>
    </location>
</feature>
<gene>
    <name evidence="2" type="ORF">HF690_07610</name>
</gene>
<proteinExistence type="predicted"/>
<comment type="caution">
    <text evidence="2">The sequence shown here is derived from an EMBL/GenBank/DDBJ whole genome shotgun (WGS) entry which is preliminary data.</text>
</comment>
<dbReference type="AlphaFoldDB" id="A0A846ZKJ3"/>